<proteinExistence type="predicted"/>
<dbReference type="Proteomes" id="UP000256328">
    <property type="component" value="Unassembled WGS sequence"/>
</dbReference>
<evidence type="ECO:0000313" key="5">
    <source>
        <dbReference type="EMBL" id="RDW61348.1"/>
    </source>
</evidence>
<sequence length="297" mass="32332">MAQEIDPKANSMEPTQAHSSSGPGETERPVKKCKGGRKLIYATLEQRKQRNRDAQAAFRERRTEHIQELETTVQEQKAMLQASQAAHTSAKDECLLLRYKNSLLERILLEKGTEWCFRQPIGKNSCSFMFSGIGIDVNAELNRKFEVGAGRVKSAIKGQAISQRAETVSTTVKKVSPKPNPPSTVLPLSPSASSCCTHCTASHAHSSPESHPTPPSAGSSPQFAPRSIVVGAKPPSPSASTAYGNPNKRRRHAYTTTCGQNSACSNEAALQKYNSAYRVFSYPQAAYALGKYIPLLL</sequence>
<organism evidence="5 6">
    <name type="scientific">Coleophoma crateriformis</name>
    <dbReference type="NCBI Taxonomy" id="565419"/>
    <lineage>
        <taxon>Eukaryota</taxon>
        <taxon>Fungi</taxon>
        <taxon>Dikarya</taxon>
        <taxon>Ascomycota</taxon>
        <taxon>Pezizomycotina</taxon>
        <taxon>Leotiomycetes</taxon>
        <taxon>Helotiales</taxon>
        <taxon>Dermateaceae</taxon>
        <taxon>Coleophoma</taxon>
    </lineage>
</organism>
<evidence type="ECO:0000256" key="2">
    <source>
        <dbReference type="ARBA" id="ARBA00023242"/>
    </source>
</evidence>
<evidence type="ECO:0000256" key="1">
    <source>
        <dbReference type="ARBA" id="ARBA00004123"/>
    </source>
</evidence>
<evidence type="ECO:0000259" key="4">
    <source>
        <dbReference type="PROSITE" id="PS00036"/>
    </source>
</evidence>
<dbReference type="PROSITE" id="PS00036">
    <property type="entry name" value="BZIP_BASIC"/>
    <property type="match status" value="1"/>
</dbReference>
<dbReference type="InterPro" id="IPR050936">
    <property type="entry name" value="AP-1-like"/>
</dbReference>
<reference evidence="5 6" key="1">
    <citation type="journal article" date="2018" name="IMA Fungus">
        <title>IMA Genome-F 9: Draft genome sequence of Annulohypoxylon stygium, Aspergillus mulundensis, Berkeleyomyces basicola (syn. Thielaviopsis basicola), Ceratocystis smalleyi, two Cercospora beticola strains, Coleophoma cylindrospora, Fusarium fracticaudum, Phialophora cf. hyalina, and Morchella septimelata.</title>
        <authorList>
            <person name="Wingfield B.D."/>
            <person name="Bills G.F."/>
            <person name="Dong Y."/>
            <person name="Huang W."/>
            <person name="Nel W.J."/>
            <person name="Swalarsk-Parry B.S."/>
            <person name="Vaghefi N."/>
            <person name="Wilken P.M."/>
            <person name="An Z."/>
            <person name="de Beer Z.W."/>
            <person name="De Vos L."/>
            <person name="Chen L."/>
            <person name="Duong T.A."/>
            <person name="Gao Y."/>
            <person name="Hammerbacher A."/>
            <person name="Kikkert J.R."/>
            <person name="Li Y."/>
            <person name="Li H."/>
            <person name="Li K."/>
            <person name="Li Q."/>
            <person name="Liu X."/>
            <person name="Ma X."/>
            <person name="Naidoo K."/>
            <person name="Pethybridge S.J."/>
            <person name="Sun J."/>
            <person name="Steenkamp E.T."/>
            <person name="van der Nest M.A."/>
            <person name="van Wyk S."/>
            <person name="Wingfield M.J."/>
            <person name="Xiong C."/>
            <person name="Yue Q."/>
            <person name="Zhang X."/>
        </authorList>
    </citation>
    <scope>NUCLEOTIDE SEQUENCE [LARGE SCALE GENOMIC DNA]</scope>
    <source>
        <strain evidence="5 6">BP5796</strain>
    </source>
</reference>
<gene>
    <name evidence="5" type="ORF">BP5796_11240</name>
</gene>
<feature type="region of interest" description="Disordered" evidence="3">
    <location>
        <begin position="1"/>
        <end position="35"/>
    </location>
</feature>
<dbReference type="SMART" id="SM00338">
    <property type="entry name" value="BRLZ"/>
    <property type="match status" value="1"/>
</dbReference>
<comment type="subcellular location">
    <subcellularLocation>
        <location evidence="1">Nucleus</location>
    </subcellularLocation>
</comment>
<dbReference type="PANTHER" id="PTHR40621:SF9">
    <property type="entry name" value="MEAB PROTEIN"/>
    <property type="match status" value="1"/>
</dbReference>
<comment type="caution">
    <text evidence="5">The sequence shown here is derived from an EMBL/GenBank/DDBJ whole genome shotgun (WGS) entry which is preliminary data.</text>
</comment>
<feature type="domain" description="BZIP" evidence="4">
    <location>
        <begin position="47"/>
        <end position="61"/>
    </location>
</feature>
<dbReference type="Gene3D" id="1.20.5.170">
    <property type="match status" value="1"/>
</dbReference>
<dbReference type="GO" id="GO:0001228">
    <property type="term" value="F:DNA-binding transcription activator activity, RNA polymerase II-specific"/>
    <property type="evidence" value="ECO:0007669"/>
    <property type="project" value="TreeGrafter"/>
</dbReference>
<keyword evidence="2" id="KW-0539">Nucleus</keyword>
<feature type="region of interest" description="Disordered" evidence="3">
    <location>
        <begin position="166"/>
        <end position="189"/>
    </location>
</feature>
<dbReference type="PANTHER" id="PTHR40621">
    <property type="entry name" value="TRANSCRIPTION FACTOR KAPC-RELATED"/>
    <property type="match status" value="1"/>
</dbReference>
<dbReference type="OrthoDB" id="2285533at2759"/>
<dbReference type="GO" id="GO:0000976">
    <property type="term" value="F:transcription cis-regulatory region binding"/>
    <property type="evidence" value="ECO:0007669"/>
    <property type="project" value="InterPro"/>
</dbReference>
<evidence type="ECO:0000256" key="3">
    <source>
        <dbReference type="SAM" id="MobiDB-lite"/>
    </source>
</evidence>
<feature type="region of interest" description="Disordered" evidence="3">
    <location>
        <begin position="204"/>
        <end position="248"/>
    </location>
</feature>
<evidence type="ECO:0000313" key="6">
    <source>
        <dbReference type="Proteomes" id="UP000256328"/>
    </source>
</evidence>
<protein>
    <recommendedName>
        <fullName evidence="4">BZIP domain-containing protein</fullName>
    </recommendedName>
</protein>
<accession>A0A3D8QI21</accession>
<dbReference type="InterPro" id="IPR004827">
    <property type="entry name" value="bZIP"/>
</dbReference>
<dbReference type="CDD" id="cd14688">
    <property type="entry name" value="bZIP_YAP"/>
    <property type="match status" value="1"/>
</dbReference>
<dbReference type="EMBL" id="PDLN01000018">
    <property type="protein sequence ID" value="RDW61348.1"/>
    <property type="molecule type" value="Genomic_DNA"/>
</dbReference>
<dbReference type="SUPFAM" id="SSF57959">
    <property type="entry name" value="Leucine zipper domain"/>
    <property type="match status" value="1"/>
</dbReference>
<keyword evidence="6" id="KW-1185">Reference proteome</keyword>
<dbReference type="InterPro" id="IPR046347">
    <property type="entry name" value="bZIP_sf"/>
</dbReference>
<name>A0A3D8QI21_9HELO</name>
<feature type="compositionally biased region" description="Polar residues" evidence="3">
    <location>
        <begin position="12"/>
        <end position="23"/>
    </location>
</feature>
<dbReference type="GO" id="GO:0090575">
    <property type="term" value="C:RNA polymerase II transcription regulator complex"/>
    <property type="evidence" value="ECO:0007669"/>
    <property type="project" value="TreeGrafter"/>
</dbReference>
<dbReference type="AlphaFoldDB" id="A0A3D8QI21"/>